<dbReference type="FunFam" id="3.40.50.300:FF:000221">
    <property type="entry name" value="Multidrug ABC transporter ATP-binding protein"/>
    <property type="match status" value="1"/>
</dbReference>
<dbReference type="GO" id="GO:0005524">
    <property type="term" value="F:ATP binding"/>
    <property type="evidence" value="ECO:0007669"/>
    <property type="project" value="UniProtKB-KW"/>
</dbReference>
<feature type="domain" description="ABC transporter" evidence="10">
    <location>
        <begin position="337"/>
        <end position="572"/>
    </location>
</feature>
<dbReference type="PANTHER" id="PTHR43394:SF1">
    <property type="entry name" value="ATP-BINDING CASSETTE SUB-FAMILY B MEMBER 10, MITOCHONDRIAL"/>
    <property type="match status" value="1"/>
</dbReference>
<feature type="transmembrane region" description="Helical" evidence="9">
    <location>
        <begin position="16"/>
        <end position="36"/>
    </location>
</feature>
<evidence type="ECO:0000256" key="1">
    <source>
        <dbReference type="ARBA" id="ARBA00004651"/>
    </source>
</evidence>
<keyword evidence="5" id="KW-0547">Nucleotide-binding</keyword>
<evidence type="ECO:0000259" key="10">
    <source>
        <dbReference type="PROSITE" id="PS50893"/>
    </source>
</evidence>
<feature type="transmembrane region" description="Helical" evidence="9">
    <location>
        <begin position="146"/>
        <end position="168"/>
    </location>
</feature>
<evidence type="ECO:0000256" key="8">
    <source>
        <dbReference type="ARBA" id="ARBA00023136"/>
    </source>
</evidence>
<dbReference type="PROSITE" id="PS50893">
    <property type="entry name" value="ABC_TRANSPORTER_2"/>
    <property type="match status" value="1"/>
</dbReference>
<comment type="subcellular location">
    <subcellularLocation>
        <location evidence="1">Cell membrane</location>
        <topology evidence="1">Multi-pass membrane protein</topology>
    </subcellularLocation>
</comment>
<dbReference type="Gene3D" id="1.20.1560.10">
    <property type="entry name" value="ABC transporter type 1, transmembrane domain"/>
    <property type="match status" value="1"/>
</dbReference>
<dbReference type="InterPro" id="IPR036640">
    <property type="entry name" value="ABC1_TM_sf"/>
</dbReference>
<evidence type="ECO:0000256" key="3">
    <source>
        <dbReference type="ARBA" id="ARBA00022475"/>
    </source>
</evidence>
<evidence type="ECO:0000256" key="4">
    <source>
        <dbReference type="ARBA" id="ARBA00022692"/>
    </source>
</evidence>
<dbReference type="GO" id="GO:0015421">
    <property type="term" value="F:ABC-type oligopeptide transporter activity"/>
    <property type="evidence" value="ECO:0007669"/>
    <property type="project" value="TreeGrafter"/>
</dbReference>
<dbReference type="SUPFAM" id="SSF52540">
    <property type="entry name" value="P-loop containing nucleoside triphosphate hydrolases"/>
    <property type="match status" value="1"/>
</dbReference>
<dbReference type="Proteomes" id="UP000177583">
    <property type="component" value="Unassembled WGS sequence"/>
</dbReference>
<protein>
    <recommendedName>
        <fullName evidence="14">Lipid A export ATP-binding/permease protein MsbA</fullName>
    </recommendedName>
</protein>
<dbReference type="SUPFAM" id="SSF90123">
    <property type="entry name" value="ABC transporter transmembrane region"/>
    <property type="match status" value="1"/>
</dbReference>
<keyword evidence="7 9" id="KW-1133">Transmembrane helix</keyword>
<dbReference type="InterPro" id="IPR027417">
    <property type="entry name" value="P-loop_NTPase"/>
</dbReference>
<dbReference type="PANTHER" id="PTHR43394">
    <property type="entry name" value="ATP-DEPENDENT PERMEASE MDL1, MITOCHONDRIAL"/>
    <property type="match status" value="1"/>
</dbReference>
<dbReference type="Pfam" id="PF00005">
    <property type="entry name" value="ABC_tran"/>
    <property type="match status" value="1"/>
</dbReference>
<evidence type="ECO:0000256" key="6">
    <source>
        <dbReference type="ARBA" id="ARBA00022840"/>
    </source>
</evidence>
<keyword evidence="8 9" id="KW-0472">Membrane</keyword>
<evidence type="ECO:0000256" key="2">
    <source>
        <dbReference type="ARBA" id="ARBA00022448"/>
    </source>
</evidence>
<reference evidence="12 13" key="1">
    <citation type="journal article" date="2016" name="Nat. Commun.">
        <title>Thousands of microbial genomes shed light on interconnected biogeochemical processes in an aquifer system.</title>
        <authorList>
            <person name="Anantharaman K."/>
            <person name="Brown C.T."/>
            <person name="Hug L.A."/>
            <person name="Sharon I."/>
            <person name="Castelle C.J."/>
            <person name="Probst A.J."/>
            <person name="Thomas B.C."/>
            <person name="Singh A."/>
            <person name="Wilkins M.J."/>
            <person name="Karaoz U."/>
            <person name="Brodie E.L."/>
            <person name="Williams K.H."/>
            <person name="Hubbard S.S."/>
            <person name="Banfield J.F."/>
        </authorList>
    </citation>
    <scope>NUCLEOTIDE SEQUENCE [LARGE SCALE GENOMIC DNA]</scope>
</reference>
<dbReference type="AlphaFoldDB" id="A0A1F6H2Z0"/>
<dbReference type="InterPro" id="IPR011527">
    <property type="entry name" value="ABC1_TM_dom"/>
</dbReference>
<gene>
    <name evidence="12" type="ORF">A2557_06825</name>
</gene>
<evidence type="ECO:0008006" key="14">
    <source>
        <dbReference type="Google" id="ProtNLM"/>
    </source>
</evidence>
<evidence type="ECO:0000256" key="5">
    <source>
        <dbReference type="ARBA" id="ARBA00022741"/>
    </source>
</evidence>
<evidence type="ECO:0000313" key="12">
    <source>
        <dbReference type="EMBL" id="OGH04696.1"/>
    </source>
</evidence>
<dbReference type="EMBL" id="MFNF01000001">
    <property type="protein sequence ID" value="OGH04696.1"/>
    <property type="molecule type" value="Genomic_DNA"/>
</dbReference>
<dbReference type="CDD" id="cd18552">
    <property type="entry name" value="ABC_6TM_MsbA_like"/>
    <property type="match status" value="1"/>
</dbReference>
<accession>A0A1F6H2Z0</accession>
<proteinExistence type="predicted"/>
<evidence type="ECO:0000256" key="9">
    <source>
        <dbReference type="SAM" id="Phobius"/>
    </source>
</evidence>
<sequence>MTIPARLIKLVLKHKLQLGFGVLFMLLYALFTVAPAKYMKDIVDALSAGDVPSQNKFILVGLGIVLVFFFKGLSFFGQSYLMNSMGQRLIRELRGKLFEKTLHLPVAFHNQKNTGDLISRFTTDLTTLSEAVKVGIAGPLRDLPQILILLGIMAYRSWHLFFLTLLLLPPAGLLIQKFGQQNKEVSDKRQGKYGELTGLLNETILGIRVVQAFGMEEYENDRFKKENRRLFNFFLDSARISSYSFPILELIGGICGAAIMTVGGYLIIHHQITGGDFASFLVAFFMMNEPIKKFNGFTLKLQEGLGAARRVYEVLDAKNPIYESSGKANLAPLSKEIKIEIKEFCYENQKVLQDIQIQLKAGSVTALVGASGSGKTTLANLLPRFYDLKAEEGRITIDGVDIREVTLESLRSQIALVTQEILLFNDTAAKNINYGNILCDHKATEQAAKVAYAYDFINALPQGFETVIGEGGNLLSGGQRQRISIARALIKDAPILILDEATSALDTESEKEVQAAIENLMRNRTSLVIAHRLSTISHADVIHVLKAGRIIESGNHQQLLEAKGEYFRLYQMQFRDHPLDKTA</sequence>
<keyword evidence="3" id="KW-1003">Cell membrane</keyword>
<feature type="domain" description="ABC transmembrane type-1" evidence="11">
    <location>
        <begin position="20"/>
        <end position="303"/>
    </location>
</feature>
<dbReference type="Gene3D" id="3.40.50.300">
    <property type="entry name" value="P-loop containing nucleotide triphosphate hydrolases"/>
    <property type="match status" value="1"/>
</dbReference>
<evidence type="ECO:0000313" key="13">
    <source>
        <dbReference type="Proteomes" id="UP000177583"/>
    </source>
</evidence>
<dbReference type="InterPro" id="IPR017871">
    <property type="entry name" value="ABC_transporter-like_CS"/>
</dbReference>
<feature type="transmembrane region" description="Helical" evidence="9">
    <location>
        <begin position="57"/>
        <end position="76"/>
    </location>
</feature>
<organism evidence="12 13">
    <name type="scientific">Candidatus Lambdaproteobacteria bacterium RIFOXYD2_FULL_56_26</name>
    <dbReference type="NCBI Taxonomy" id="1817773"/>
    <lineage>
        <taxon>Bacteria</taxon>
        <taxon>Pseudomonadati</taxon>
        <taxon>Pseudomonadota</taxon>
        <taxon>Candidatus Lambdaproteobacteria</taxon>
    </lineage>
</organism>
<dbReference type="GO" id="GO:0005886">
    <property type="term" value="C:plasma membrane"/>
    <property type="evidence" value="ECO:0007669"/>
    <property type="project" value="UniProtKB-SubCell"/>
</dbReference>
<comment type="caution">
    <text evidence="12">The sequence shown here is derived from an EMBL/GenBank/DDBJ whole genome shotgun (WGS) entry which is preliminary data.</text>
</comment>
<keyword evidence="4 9" id="KW-0812">Transmembrane</keyword>
<dbReference type="InterPro" id="IPR003593">
    <property type="entry name" value="AAA+_ATPase"/>
</dbReference>
<dbReference type="InterPro" id="IPR039421">
    <property type="entry name" value="Type_1_exporter"/>
</dbReference>
<dbReference type="GO" id="GO:0016887">
    <property type="term" value="F:ATP hydrolysis activity"/>
    <property type="evidence" value="ECO:0007669"/>
    <property type="project" value="InterPro"/>
</dbReference>
<evidence type="ECO:0000259" key="11">
    <source>
        <dbReference type="PROSITE" id="PS50929"/>
    </source>
</evidence>
<evidence type="ECO:0000256" key="7">
    <source>
        <dbReference type="ARBA" id="ARBA00022989"/>
    </source>
</evidence>
<dbReference type="PROSITE" id="PS00211">
    <property type="entry name" value="ABC_TRANSPORTER_1"/>
    <property type="match status" value="1"/>
</dbReference>
<dbReference type="PROSITE" id="PS50929">
    <property type="entry name" value="ABC_TM1F"/>
    <property type="match status" value="1"/>
</dbReference>
<dbReference type="InterPro" id="IPR003439">
    <property type="entry name" value="ABC_transporter-like_ATP-bd"/>
</dbReference>
<name>A0A1F6H2Z0_9PROT</name>
<dbReference type="Pfam" id="PF00664">
    <property type="entry name" value="ABC_membrane"/>
    <property type="match status" value="1"/>
</dbReference>
<keyword evidence="2" id="KW-0813">Transport</keyword>
<dbReference type="SMART" id="SM00382">
    <property type="entry name" value="AAA"/>
    <property type="match status" value="1"/>
</dbReference>
<keyword evidence="6" id="KW-0067">ATP-binding</keyword>